<keyword evidence="4 5" id="KW-0472">Membrane</keyword>
<organism evidence="6 7">
    <name type="scientific">Thiohalocapsa marina</name>
    <dbReference type="NCBI Taxonomy" id="424902"/>
    <lineage>
        <taxon>Bacteria</taxon>
        <taxon>Pseudomonadati</taxon>
        <taxon>Pseudomonadota</taxon>
        <taxon>Gammaproteobacteria</taxon>
        <taxon>Chromatiales</taxon>
        <taxon>Chromatiaceae</taxon>
        <taxon>Thiohalocapsa</taxon>
    </lineage>
</organism>
<keyword evidence="2 5" id="KW-0812">Transmembrane</keyword>
<dbReference type="GO" id="GO:0046583">
    <property type="term" value="F:monoatomic cation efflux transmembrane transporter activity"/>
    <property type="evidence" value="ECO:0007669"/>
    <property type="project" value="TreeGrafter"/>
</dbReference>
<feature type="transmembrane region" description="Helical" evidence="5">
    <location>
        <begin position="206"/>
        <end position="224"/>
    </location>
</feature>
<gene>
    <name evidence="6" type="ORF">F2Q65_07300</name>
</gene>
<dbReference type="Proteomes" id="UP000322981">
    <property type="component" value="Unassembled WGS sequence"/>
</dbReference>
<sequence>MSTASEQPVRRLPYLPISFFAMVMGLTGLTIGWEKAQMVFGVDLNITTWMVGICSGVFVLLFVLYFSKLVLHGQSVLAELRHPVKLNFFPTISISLLLLAVAYLGIDREVSQWLWLVGMALHLLFTLYVVNVWIHHEHFEIKHMNPAWFIPAVGNVLVPVAGVPLGYADVSWFFFSVGMLFWVILLTIIMYRVLFHQPLDEHLMPTLFILIAPPAVGFIAYTRLIGDLDTLARVLYYSGLFLTLLLFTQVGRFARLRFFLSWWAYTFPLAAISIASLLMFELSGGADTYRWIGAVLLALLTVIVVLLLARTLIAVFRHQICVPGH</sequence>
<evidence type="ECO:0000256" key="1">
    <source>
        <dbReference type="ARBA" id="ARBA00004141"/>
    </source>
</evidence>
<feature type="transmembrane region" description="Helical" evidence="5">
    <location>
        <begin position="230"/>
        <end position="247"/>
    </location>
</feature>
<dbReference type="InterPro" id="IPR038665">
    <property type="entry name" value="Voltage-dep_anion_channel_sf"/>
</dbReference>
<dbReference type="InterPro" id="IPR052951">
    <property type="entry name" value="Tellurite_res_ion_channel"/>
</dbReference>
<evidence type="ECO:0000313" key="7">
    <source>
        <dbReference type="Proteomes" id="UP000322981"/>
    </source>
</evidence>
<evidence type="ECO:0000256" key="2">
    <source>
        <dbReference type="ARBA" id="ARBA00022692"/>
    </source>
</evidence>
<dbReference type="Pfam" id="PF03595">
    <property type="entry name" value="SLAC1"/>
    <property type="match status" value="1"/>
</dbReference>
<feature type="transmembrane region" description="Helical" evidence="5">
    <location>
        <begin position="291"/>
        <end position="309"/>
    </location>
</feature>
<keyword evidence="7" id="KW-1185">Reference proteome</keyword>
<keyword evidence="3 5" id="KW-1133">Transmembrane helix</keyword>
<dbReference type="Gene3D" id="1.50.10.150">
    <property type="entry name" value="Voltage-dependent anion channel"/>
    <property type="match status" value="1"/>
</dbReference>
<evidence type="ECO:0000256" key="4">
    <source>
        <dbReference type="ARBA" id="ARBA00023136"/>
    </source>
</evidence>
<feature type="transmembrane region" description="Helical" evidence="5">
    <location>
        <begin position="173"/>
        <end position="194"/>
    </location>
</feature>
<evidence type="ECO:0000313" key="6">
    <source>
        <dbReference type="EMBL" id="KAA6185800.1"/>
    </source>
</evidence>
<accession>A0A5M8FP96</accession>
<dbReference type="PANTHER" id="PTHR37955:SF1">
    <property type="entry name" value="DEP DOMAIN-CONTAINING PROTEIN"/>
    <property type="match status" value="1"/>
</dbReference>
<name>A0A5M8FP96_9GAMM</name>
<dbReference type="EMBL" id="VWXX01000007">
    <property type="protein sequence ID" value="KAA6185800.1"/>
    <property type="molecule type" value="Genomic_DNA"/>
</dbReference>
<feature type="transmembrane region" description="Helical" evidence="5">
    <location>
        <begin position="12"/>
        <end position="34"/>
    </location>
</feature>
<dbReference type="PANTHER" id="PTHR37955">
    <property type="entry name" value="TELLURITE RESISTANCE PROTEIN TEHA"/>
    <property type="match status" value="1"/>
</dbReference>
<protein>
    <submittedName>
        <fullName evidence="6">C4-dicarboxylate ABC transporter</fullName>
    </submittedName>
</protein>
<feature type="transmembrane region" description="Helical" evidence="5">
    <location>
        <begin position="86"/>
        <end position="106"/>
    </location>
</feature>
<dbReference type="InterPro" id="IPR004695">
    <property type="entry name" value="SLAC1/Mae1/Ssu1/TehA"/>
</dbReference>
<comment type="caution">
    <text evidence="6">The sequence shown here is derived from an EMBL/GenBank/DDBJ whole genome shotgun (WGS) entry which is preliminary data.</text>
</comment>
<feature type="transmembrane region" description="Helical" evidence="5">
    <location>
        <begin position="112"/>
        <end position="134"/>
    </location>
</feature>
<reference evidence="6 7" key="1">
    <citation type="submission" date="2019-09" db="EMBL/GenBank/DDBJ databases">
        <title>Whole-genome sequence of the purple sulfur bacterium Thiohalocapsa marina DSM 19078.</title>
        <authorList>
            <person name="Kyndt J.A."/>
            <person name="Meyer T.E."/>
        </authorList>
    </citation>
    <scope>NUCLEOTIDE SEQUENCE [LARGE SCALE GENOMIC DNA]</scope>
    <source>
        <strain evidence="6 7">DSM 19078</strain>
    </source>
</reference>
<feature type="transmembrane region" description="Helical" evidence="5">
    <location>
        <begin position="46"/>
        <end position="66"/>
    </location>
</feature>
<feature type="transmembrane region" description="Helical" evidence="5">
    <location>
        <begin position="259"/>
        <end position="279"/>
    </location>
</feature>
<evidence type="ECO:0000256" key="3">
    <source>
        <dbReference type="ARBA" id="ARBA00022989"/>
    </source>
</evidence>
<feature type="transmembrane region" description="Helical" evidence="5">
    <location>
        <begin position="146"/>
        <end position="167"/>
    </location>
</feature>
<dbReference type="GO" id="GO:0005886">
    <property type="term" value="C:plasma membrane"/>
    <property type="evidence" value="ECO:0007669"/>
    <property type="project" value="TreeGrafter"/>
</dbReference>
<dbReference type="RefSeq" id="WP_150091923.1">
    <property type="nucleotide sequence ID" value="NZ_JBFUOH010000048.1"/>
</dbReference>
<dbReference type="OrthoDB" id="309023at2"/>
<dbReference type="CDD" id="cd09323">
    <property type="entry name" value="TDT_SLAC1_like"/>
    <property type="match status" value="1"/>
</dbReference>
<dbReference type="AlphaFoldDB" id="A0A5M8FP96"/>
<comment type="subcellular location">
    <subcellularLocation>
        <location evidence="1">Membrane</location>
        <topology evidence="1">Multi-pass membrane protein</topology>
    </subcellularLocation>
</comment>
<evidence type="ECO:0000256" key="5">
    <source>
        <dbReference type="SAM" id="Phobius"/>
    </source>
</evidence>
<proteinExistence type="predicted"/>